<dbReference type="InterPro" id="IPR011611">
    <property type="entry name" value="PfkB_dom"/>
</dbReference>
<dbReference type="Gene3D" id="3.40.1190.20">
    <property type="match status" value="1"/>
</dbReference>
<dbReference type="GO" id="GO:0016301">
    <property type="term" value="F:kinase activity"/>
    <property type="evidence" value="ECO:0007669"/>
    <property type="project" value="UniProtKB-KW"/>
</dbReference>
<dbReference type="PANTHER" id="PTHR10584:SF166">
    <property type="entry name" value="RIBOKINASE"/>
    <property type="match status" value="1"/>
</dbReference>
<dbReference type="PROSITE" id="PS00584">
    <property type="entry name" value="PFKB_KINASES_2"/>
    <property type="match status" value="1"/>
</dbReference>
<name>A0A1T4VPH1_9BACT</name>
<evidence type="ECO:0000259" key="3">
    <source>
        <dbReference type="Pfam" id="PF00294"/>
    </source>
</evidence>
<evidence type="ECO:0000313" key="5">
    <source>
        <dbReference type="Proteomes" id="UP000189733"/>
    </source>
</evidence>
<keyword evidence="5" id="KW-1185">Reference proteome</keyword>
<evidence type="ECO:0000256" key="2">
    <source>
        <dbReference type="ARBA" id="ARBA00022777"/>
    </source>
</evidence>
<protein>
    <submittedName>
        <fullName evidence="4">Adenosine kinase</fullName>
    </submittedName>
</protein>
<gene>
    <name evidence="4" type="ORF">SAMN02745702_00588</name>
</gene>
<dbReference type="STRING" id="1121442.SAMN02745702_00588"/>
<dbReference type="EMBL" id="FUYA01000002">
    <property type="protein sequence ID" value="SKA66421.1"/>
    <property type="molecule type" value="Genomic_DNA"/>
</dbReference>
<dbReference type="PANTHER" id="PTHR10584">
    <property type="entry name" value="SUGAR KINASE"/>
    <property type="match status" value="1"/>
</dbReference>
<feature type="domain" description="Carbohydrate kinase PfkB" evidence="3">
    <location>
        <begin position="40"/>
        <end position="292"/>
    </location>
</feature>
<dbReference type="RefSeq" id="WP_078683915.1">
    <property type="nucleotide sequence ID" value="NZ_FUYA01000002.1"/>
</dbReference>
<dbReference type="CDD" id="cd01942">
    <property type="entry name" value="ribokinase_group_A"/>
    <property type="match status" value="1"/>
</dbReference>
<reference evidence="4 5" key="1">
    <citation type="submission" date="2017-02" db="EMBL/GenBank/DDBJ databases">
        <authorList>
            <person name="Peterson S.W."/>
        </authorList>
    </citation>
    <scope>NUCLEOTIDE SEQUENCE [LARGE SCALE GENOMIC DNA]</scope>
    <source>
        <strain evidence="4 5">DSM 18034</strain>
    </source>
</reference>
<dbReference type="SUPFAM" id="SSF53613">
    <property type="entry name" value="Ribokinase-like"/>
    <property type="match status" value="1"/>
</dbReference>
<keyword evidence="2 4" id="KW-0418">Kinase</keyword>
<evidence type="ECO:0000313" key="4">
    <source>
        <dbReference type="EMBL" id="SKA66421.1"/>
    </source>
</evidence>
<dbReference type="InterPro" id="IPR002173">
    <property type="entry name" value="Carboh/pur_kinase_PfkB_CS"/>
</dbReference>
<dbReference type="AlphaFoldDB" id="A0A1T4VPH1"/>
<organism evidence="4 5">
    <name type="scientific">Desulfobaculum bizertense DSM 18034</name>
    <dbReference type="NCBI Taxonomy" id="1121442"/>
    <lineage>
        <taxon>Bacteria</taxon>
        <taxon>Pseudomonadati</taxon>
        <taxon>Thermodesulfobacteriota</taxon>
        <taxon>Desulfovibrionia</taxon>
        <taxon>Desulfovibrionales</taxon>
        <taxon>Desulfovibrionaceae</taxon>
        <taxon>Desulfobaculum</taxon>
    </lineage>
</organism>
<keyword evidence="1" id="KW-0808">Transferase</keyword>
<dbReference type="OrthoDB" id="9779730at2"/>
<proteinExistence type="predicted"/>
<dbReference type="Proteomes" id="UP000189733">
    <property type="component" value="Unassembled WGS sequence"/>
</dbReference>
<accession>A0A1T4VPH1</accession>
<dbReference type="InterPro" id="IPR029056">
    <property type="entry name" value="Ribokinase-like"/>
</dbReference>
<sequence length="314" mass="34478">MNIFVFGSLAFDRIMAFPGKFEDHLIPEKLHMINVCFVGSDLTERFGGTAGNIGYTLALLGEKPVLVSSAGRDDFGRYDEHLKKLGLDDDGIRIVTESLTANCHITTDLAANQITCFNPGAMGYPCEYDFASADPEKDIAIVAPGNHADTIELPRKFREMGMKYIFDPGQNITALPGEKLLEALTGSWMFISNDYELEMVMRATDMNLEQLLERTQYVVTTLGEKGCVIHSAEGECRVPALEGVKVVDPTGAGDSFRAGLLKGLSLGCELEVAARIGACCASYCIEKTGTQEHVFTEEAFWEHYTKNFGPVSFR</sequence>
<dbReference type="Pfam" id="PF00294">
    <property type="entry name" value="PfkB"/>
    <property type="match status" value="1"/>
</dbReference>
<evidence type="ECO:0000256" key="1">
    <source>
        <dbReference type="ARBA" id="ARBA00022679"/>
    </source>
</evidence>